<keyword evidence="2" id="KW-1133">Transmembrane helix</keyword>
<reference evidence="5" key="1">
    <citation type="submission" date="2016-02" db="EMBL/GenBank/DDBJ databases">
        <title>Comparative genomics of biotechnologically important yeasts.</title>
        <authorList>
            <consortium name="DOE Joint Genome Institute"/>
            <person name="Riley R."/>
            <person name="Haridas S."/>
            <person name="Wolfe K.H."/>
            <person name="Lopes M.R."/>
            <person name="Hittinger C.T."/>
            <person name="Goker M."/>
            <person name="Salamov A."/>
            <person name="Wisecaver J."/>
            <person name="Long T.M."/>
            <person name="Aerts A.L."/>
            <person name="Barry K."/>
            <person name="Choi C."/>
            <person name="Clum A."/>
            <person name="Coughlan A.Y."/>
            <person name="Deshpande S."/>
            <person name="Douglass A.P."/>
            <person name="Hanson S.J."/>
            <person name="Klenk H.-P."/>
            <person name="Labutti K."/>
            <person name="Lapidus A."/>
            <person name="Lindquist E."/>
            <person name="Lipzen A."/>
            <person name="Meier-Kolthoff J.P."/>
            <person name="Ohm R.A."/>
            <person name="Otillar R.P."/>
            <person name="Pangilinan J."/>
            <person name="Peng Y."/>
            <person name="Rokas A."/>
            <person name="Rosa C.A."/>
            <person name="Scheuner C."/>
            <person name="Sibirny A.A."/>
            <person name="Slot J.C."/>
            <person name="Stielow J.B."/>
            <person name="Sun H."/>
            <person name="Kurtzman C.P."/>
            <person name="Blackwell M."/>
            <person name="Jeffries T.W."/>
            <person name="Grigoriev I.V."/>
        </authorList>
    </citation>
    <scope>NUCLEOTIDE SEQUENCE [LARGE SCALE GENOMIC DNA]</scope>
    <source>
        <strain evidence="5">NRRL Y-17796</strain>
    </source>
</reference>
<dbReference type="PANTHER" id="PTHR34814:SF1">
    <property type="entry name" value="NITROSOGUANIDINE RESISTANCE PROTEIN SNG1"/>
    <property type="match status" value="1"/>
</dbReference>
<dbReference type="Proteomes" id="UP000095023">
    <property type="component" value="Unassembled WGS sequence"/>
</dbReference>
<feature type="domain" description="DUF3533" evidence="3">
    <location>
        <begin position="112"/>
        <end position="484"/>
    </location>
</feature>
<feature type="compositionally biased region" description="Basic and acidic residues" evidence="1">
    <location>
        <begin position="53"/>
        <end position="72"/>
    </location>
</feature>
<organism evidence="4 5">
    <name type="scientific">Tortispora caseinolytica NRRL Y-17796</name>
    <dbReference type="NCBI Taxonomy" id="767744"/>
    <lineage>
        <taxon>Eukaryota</taxon>
        <taxon>Fungi</taxon>
        <taxon>Dikarya</taxon>
        <taxon>Ascomycota</taxon>
        <taxon>Saccharomycotina</taxon>
        <taxon>Trigonopsidomycetes</taxon>
        <taxon>Trigonopsidales</taxon>
        <taxon>Trigonopsidaceae</taxon>
        <taxon>Tortispora</taxon>
    </lineage>
</organism>
<keyword evidence="2" id="KW-0472">Membrane</keyword>
<feature type="transmembrane region" description="Helical" evidence="2">
    <location>
        <begin position="309"/>
        <end position="334"/>
    </location>
</feature>
<accession>A0A1E4THX3</accession>
<dbReference type="InterPro" id="IPR022703">
    <property type="entry name" value="DUF3533"/>
</dbReference>
<evidence type="ECO:0000256" key="1">
    <source>
        <dbReference type="SAM" id="MobiDB-lite"/>
    </source>
</evidence>
<gene>
    <name evidence="4" type="ORF">CANCADRAFT_52238</name>
</gene>
<evidence type="ECO:0000313" key="5">
    <source>
        <dbReference type="Proteomes" id="UP000095023"/>
    </source>
</evidence>
<keyword evidence="2" id="KW-0812">Transmembrane</keyword>
<feature type="transmembrane region" description="Helical" evidence="2">
    <location>
        <begin position="109"/>
        <end position="129"/>
    </location>
</feature>
<dbReference type="PANTHER" id="PTHR34814">
    <property type="entry name" value="NITROSOGUANIDINE RESISTANCE PROTEIN SNG1"/>
    <property type="match status" value="1"/>
</dbReference>
<evidence type="ECO:0000256" key="2">
    <source>
        <dbReference type="SAM" id="Phobius"/>
    </source>
</evidence>
<feature type="transmembrane region" description="Helical" evidence="2">
    <location>
        <begin position="473"/>
        <end position="494"/>
    </location>
</feature>
<evidence type="ECO:0000313" key="4">
    <source>
        <dbReference type="EMBL" id="ODV91345.1"/>
    </source>
</evidence>
<name>A0A1E4THX3_9ASCO</name>
<dbReference type="GO" id="GO:0016020">
    <property type="term" value="C:membrane"/>
    <property type="evidence" value="ECO:0007669"/>
    <property type="project" value="TreeGrafter"/>
</dbReference>
<feature type="region of interest" description="Disordered" evidence="1">
    <location>
        <begin position="26"/>
        <end position="88"/>
    </location>
</feature>
<dbReference type="AlphaFoldDB" id="A0A1E4THX3"/>
<keyword evidence="5" id="KW-1185">Reference proteome</keyword>
<feature type="transmembrane region" description="Helical" evidence="2">
    <location>
        <begin position="346"/>
        <end position="371"/>
    </location>
</feature>
<feature type="transmembrane region" description="Helical" evidence="2">
    <location>
        <begin position="408"/>
        <end position="427"/>
    </location>
</feature>
<dbReference type="InterPro" id="IPR053001">
    <property type="entry name" value="MNNG_permease-like"/>
</dbReference>
<dbReference type="OrthoDB" id="2140105at2759"/>
<feature type="transmembrane region" description="Helical" evidence="2">
    <location>
        <begin position="383"/>
        <end position="401"/>
    </location>
</feature>
<dbReference type="EMBL" id="KV453842">
    <property type="protein sequence ID" value="ODV91345.1"/>
    <property type="molecule type" value="Genomic_DNA"/>
</dbReference>
<protein>
    <recommendedName>
        <fullName evidence="3">DUF3533 domain-containing protein</fullName>
    </recommendedName>
</protein>
<evidence type="ECO:0000259" key="3">
    <source>
        <dbReference type="Pfam" id="PF12051"/>
    </source>
</evidence>
<sequence>MARDSDEDSVSVRSFTKPEDVSDVMLRAALENQRRDPEGAEMSIIQRIASRNSKRESVIDSQSKESSRKSDQGIEAGPASGPPNGPPPKYSFFHRELAAARKSVFLQSFYLIIMFGVFILSVISIYWGAFYNRASYTHNLRLWIVNLDQPSTAMYDTLLDAINTLHSPDGTTPTVIATDQFNTVEEVYHSVLDEQVWGAFIIMPGAQSRLDSATQALSSEGYNSSDAVQFVYTTARQQTAVSSNLLPHVQQMLALFRETYTPQYVYNTTQSISASDLQNAGQSFSTLLADPVLPLLNDLLPVNEPLSVAMFQVGMIFMIILSFFSTNFFTPVHLKIMKYLFPRDLIIYRVISSMIAFFFESLFLSLVSLAFQVDFTKVYGRGGFVVFWMFNWLGFAALGGACENSATVIFSVYPPSLGIFLLTWVILNASTGFSPFDLMNRFYQIGYAFPVYNVVQAQLHVMYGTKNYTGRSAGILIAWIVVNTMLLPFCLRFAMKRMIKQQQQQQHGSK</sequence>
<dbReference type="Pfam" id="PF12051">
    <property type="entry name" value="DUF3533"/>
    <property type="match status" value="1"/>
</dbReference>
<proteinExistence type="predicted"/>